<keyword evidence="2" id="KW-1185">Reference proteome</keyword>
<feature type="non-terminal residue" evidence="1">
    <location>
        <position position="64"/>
    </location>
</feature>
<evidence type="ECO:0000313" key="1">
    <source>
        <dbReference type="EMBL" id="CAG7726803.1"/>
    </source>
</evidence>
<comment type="caution">
    <text evidence="1">The sequence shown here is derived from an EMBL/GenBank/DDBJ whole genome shotgun (WGS) entry which is preliminary data.</text>
</comment>
<sequence length="64" mass="7265">RTTKKSSGNFDNAVLMHQVILNPNSSPVTITSTNSKNKRLNNQLELDEAKRKAKKLFIVIKVVW</sequence>
<dbReference type="AlphaFoldDB" id="A0A8J2JT13"/>
<accession>A0A8J2JT13</accession>
<dbReference type="EMBL" id="CAJVCH010140250">
    <property type="protein sequence ID" value="CAG7726803.1"/>
    <property type="molecule type" value="Genomic_DNA"/>
</dbReference>
<name>A0A8J2JT13_9HEXA</name>
<feature type="non-terminal residue" evidence="1">
    <location>
        <position position="1"/>
    </location>
</feature>
<dbReference type="Proteomes" id="UP000708208">
    <property type="component" value="Unassembled WGS sequence"/>
</dbReference>
<protein>
    <submittedName>
        <fullName evidence="1">Uncharacterized protein</fullName>
    </submittedName>
</protein>
<gene>
    <name evidence="1" type="ORF">AFUS01_LOCUS15690</name>
</gene>
<evidence type="ECO:0000313" key="2">
    <source>
        <dbReference type="Proteomes" id="UP000708208"/>
    </source>
</evidence>
<organism evidence="1 2">
    <name type="scientific">Allacma fusca</name>
    <dbReference type="NCBI Taxonomy" id="39272"/>
    <lineage>
        <taxon>Eukaryota</taxon>
        <taxon>Metazoa</taxon>
        <taxon>Ecdysozoa</taxon>
        <taxon>Arthropoda</taxon>
        <taxon>Hexapoda</taxon>
        <taxon>Collembola</taxon>
        <taxon>Symphypleona</taxon>
        <taxon>Sminthuridae</taxon>
        <taxon>Allacma</taxon>
    </lineage>
</organism>
<reference evidence="1" key="1">
    <citation type="submission" date="2021-06" db="EMBL/GenBank/DDBJ databases">
        <authorList>
            <person name="Hodson N. C."/>
            <person name="Mongue J. A."/>
            <person name="Jaron S. K."/>
        </authorList>
    </citation>
    <scope>NUCLEOTIDE SEQUENCE</scope>
</reference>
<proteinExistence type="predicted"/>